<dbReference type="Proteomes" id="UP000012371">
    <property type="component" value="Unassembled WGS sequence"/>
</dbReference>
<evidence type="ECO:0000313" key="2">
    <source>
        <dbReference type="EMBL" id="EMY62329.1"/>
    </source>
</evidence>
<protein>
    <recommendedName>
        <fullName evidence="4">Lipoprotein</fullName>
    </recommendedName>
</protein>
<sequence length="169" mass="19661">MNQKCIVFCLLFFPFLHCSRSNPTHANDFKILSDAFHAGHLTVVRSRLVEIKNDRDLTKEEVALYAKTLFYLGEWKEFFAHWAGVSHKTPELILLYFKAVFVSSLPVIVSAEDESKLIELLSVSPEACLLYLKLNQSKWQGKQRKLFLAQWKQFQTQVDRLQKQLGEIK</sequence>
<name>N1VRK3_9LEPT</name>
<evidence type="ECO:0008006" key="4">
    <source>
        <dbReference type="Google" id="ProtNLM"/>
    </source>
</evidence>
<dbReference type="RefSeq" id="WP_002973077.1">
    <property type="nucleotide sequence ID" value="NZ_AOGW02000008.1"/>
</dbReference>
<organism evidence="2 3">
    <name type="scientific">Leptospira terpstrae serovar Hualin str. LT 11-33 = ATCC 700639</name>
    <dbReference type="NCBI Taxonomy" id="1257025"/>
    <lineage>
        <taxon>Bacteria</taxon>
        <taxon>Pseudomonadati</taxon>
        <taxon>Spirochaetota</taxon>
        <taxon>Spirochaetia</taxon>
        <taxon>Leptospirales</taxon>
        <taxon>Leptospiraceae</taxon>
        <taxon>Leptospira</taxon>
    </lineage>
</organism>
<reference evidence="2" key="1">
    <citation type="submission" date="2013-03" db="EMBL/GenBank/DDBJ databases">
        <authorList>
            <person name="Harkins D.M."/>
            <person name="Durkin A.S."/>
            <person name="Brinkac L.M."/>
            <person name="Haft D.H."/>
            <person name="Selengut J.D."/>
            <person name="Sanka R."/>
            <person name="DePew J."/>
            <person name="Purushe J."/>
            <person name="Hartskeerl R.A."/>
            <person name="Ahmed A."/>
            <person name="van der Linden H."/>
            <person name="Goris M.G.A."/>
            <person name="Vinetz J.M."/>
            <person name="Sutton G.G."/>
            <person name="Nierman W.C."/>
            <person name="Fouts D.E."/>
        </authorList>
    </citation>
    <scope>NUCLEOTIDE SEQUENCE [LARGE SCALE GENOMIC DNA]</scope>
    <source>
        <strain evidence="2">LT 11-33</strain>
    </source>
</reference>
<keyword evidence="3" id="KW-1185">Reference proteome</keyword>
<accession>N1VRK3</accession>
<keyword evidence="1" id="KW-0732">Signal</keyword>
<dbReference type="STRING" id="1257025.LEP1GSC203_2312"/>
<gene>
    <name evidence="2" type="ORF">LEP1GSC203_2312</name>
</gene>
<feature type="chain" id="PRO_5004112304" description="Lipoprotein" evidence="1">
    <location>
        <begin position="27"/>
        <end position="169"/>
    </location>
</feature>
<dbReference type="OrthoDB" id="345861at2"/>
<proteinExistence type="predicted"/>
<comment type="caution">
    <text evidence="2">The sequence shown here is derived from an EMBL/GenBank/DDBJ whole genome shotgun (WGS) entry which is preliminary data.</text>
</comment>
<evidence type="ECO:0000313" key="3">
    <source>
        <dbReference type="Proteomes" id="UP000012371"/>
    </source>
</evidence>
<dbReference type="EMBL" id="AOGW02000008">
    <property type="protein sequence ID" value="EMY62329.1"/>
    <property type="molecule type" value="Genomic_DNA"/>
</dbReference>
<feature type="signal peptide" evidence="1">
    <location>
        <begin position="1"/>
        <end position="26"/>
    </location>
</feature>
<dbReference type="AlphaFoldDB" id="N1VRK3"/>
<evidence type="ECO:0000256" key="1">
    <source>
        <dbReference type="SAM" id="SignalP"/>
    </source>
</evidence>